<dbReference type="GO" id="GO:0030964">
    <property type="term" value="C:NADH dehydrogenase complex"/>
    <property type="evidence" value="ECO:0007669"/>
    <property type="project" value="TreeGrafter"/>
</dbReference>
<dbReference type="AlphaFoldDB" id="A0A0A1YJI0"/>
<evidence type="ECO:0000256" key="4">
    <source>
        <dbReference type="ARBA" id="ARBA00022448"/>
    </source>
</evidence>
<feature type="transmembrane region" description="Helical" evidence="12">
    <location>
        <begin position="31"/>
        <end position="50"/>
    </location>
</feature>
<keyword evidence="9 12" id="KW-0520">NAD</keyword>
<dbReference type="RefSeq" id="WP_025166353.1">
    <property type="nucleotide sequence ID" value="NZ_AWSQ01000004.1"/>
</dbReference>
<protein>
    <recommendedName>
        <fullName evidence="12">NADH-quinone oxidoreductase subunit K</fullName>
        <ecNumber evidence="12">7.1.1.-</ecNumber>
    </recommendedName>
    <alternativeName>
        <fullName evidence="12">NADH dehydrogenase I subunit K</fullName>
    </alternativeName>
    <alternativeName>
        <fullName evidence="12">NDH-1 subunit K</fullName>
    </alternativeName>
</protein>
<evidence type="ECO:0000313" key="13">
    <source>
        <dbReference type="EMBL" id="KFX69123.1"/>
    </source>
</evidence>
<dbReference type="GO" id="GO:0005886">
    <property type="term" value="C:plasma membrane"/>
    <property type="evidence" value="ECO:0007669"/>
    <property type="project" value="UniProtKB-SubCell"/>
</dbReference>
<dbReference type="eggNOG" id="COG0713">
    <property type="taxonomic scope" value="Bacteria"/>
</dbReference>
<reference evidence="13 14" key="1">
    <citation type="journal article" date="2014" name="Genome Announc.">
        <title>Draft Genome Sequence of Petroleum Oil-Degrading Marine Bacterium Pseudomonas taeanensis Strain MS-3, Isolated from a Crude Oil-Contaminated Seashore.</title>
        <authorList>
            <person name="Lee S.Y."/>
            <person name="Kim S.H."/>
            <person name="Lee D.G."/>
            <person name="Shin S."/>
            <person name="Yun S.H."/>
            <person name="Choi C.W."/>
            <person name="Chung Y.H."/>
            <person name="Choi J.S."/>
            <person name="Kahng H.Y."/>
            <person name="Kim S.I."/>
        </authorList>
    </citation>
    <scope>NUCLEOTIDE SEQUENCE [LARGE SCALE GENOMIC DNA]</scope>
    <source>
        <strain evidence="13 14">MS-3</strain>
    </source>
</reference>
<gene>
    <name evidence="12" type="primary">nuoK</name>
    <name evidence="13" type="ORF">TMS3_0116760</name>
</gene>
<dbReference type="Gene3D" id="1.10.287.3510">
    <property type="match status" value="1"/>
</dbReference>
<dbReference type="InterPro" id="IPR001133">
    <property type="entry name" value="NADH_UbQ_OxRdtase_chain4L/K"/>
</dbReference>
<keyword evidence="6 12" id="KW-0874">Quinone</keyword>
<dbReference type="Proteomes" id="UP000030063">
    <property type="component" value="Unassembled WGS sequence"/>
</dbReference>
<keyword evidence="10 12" id="KW-0830">Ubiquinone</keyword>
<comment type="similarity">
    <text evidence="3 12">Belongs to the complex I subunit 4L family.</text>
</comment>
<keyword evidence="8 12" id="KW-1133">Transmembrane helix</keyword>
<evidence type="ECO:0000256" key="10">
    <source>
        <dbReference type="ARBA" id="ARBA00023075"/>
    </source>
</evidence>
<evidence type="ECO:0000256" key="7">
    <source>
        <dbReference type="ARBA" id="ARBA00022967"/>
    </source>
</evidence>
<keyword evidence="11 12" id="KW-0472">Membrane</keyword>
<evidence type="ECO:0000313" key="14">
    <source>
        <dbReference type="Proteomes" id="UP000030063"/>
    </source>
</evidence>
<evidence type="ECO:0000256" key="8">
    <source>
        <dbReference type="ARBA" id="ARBA00022989"/>
    </source>
</evidence>
<organism evidence="13 14">
    <name type="scientific">Pseudomonas taeanensis MS-3</name>
    <dbReference type="NCBI Taxonomy" id="1395571"/>
    <lineage>
        <taxon>Bacteria</taxon>
        <taxon>Pseudomonadati</taxon>
        <taxon>Pseudomonadota</taxon>
        <taxon>Gammaproteobacteria</taxon>
        <taxon>Pseudomonadales</taxon>
        <taxon>Pseudomonadaceae</taxon>
        <taxon>Pseudomonas</taxon>
    </lineage>
</organism>
<dbReference type="EMBL" id="AWSQ01000004">
    <property type="protein sequence ID" value="KFX69123.1"/>
    <property type="molecule type" value="Genomic_DNA"/>
</dbReference>
<comment type="subcellular location">
    <subcellularLocation>
        <location evidence="12">Cell membrane</location>
        <topology evidence="12">Multi-pass membrane protein</topology>
    </subcellularLocation>
    <subcellularLocation>
        <location evidence="2">Membrane</location>
        <topology evidence="2">Multi-pass membrane protein</topology>
    </subcellularLocation>
</comment>
<dbReference type="NCBIfam" id="NF004320">
    <property type="entry name" value="PRK05715.1-2"/>
    <property type="match status" value="1"/>
</dbReference>
<sequence length="102" mass="10933">MGSIPLEHGLALASVLFCLGLVGLMVRRNILFVLMSLEIMMNAAGLAFIVAGSRWGQADGQVMFILVISLAAAEASIGLAILLQLYRRFHTLDIDAASEMRG</sequence>
<keyword evidence="4 12" id="KW-0813">Transport</keyword>
<evidence type="ECO:0000256" key="2">
    <source>
        <dbReference type="ARBA" id="ARBA00004141"/>
    </source>
</evidence>
<evidence type="ECO:0000256" key="9">
    <source>
        <dbReference type="ARBA" id="ARBA00023027"/>
    </source>
</evidence>
<dbReference type="FunFam" id="1.10.287.3510:FF:000001">
    <property type="entry name" value="NADH-quinone oxidoreductase subunit K"/>
    <property type="match status" value="1"/>
</dbReference>
<evidence type="ECO:0000256" key="12">
    <source>
        <dbReference type="HAMAP-Rule" id="MF_01456"/>
    </source>
</evidence>
<dbReference type="PANTHER" id="PTHR11434:SF16">
    <property type="entry name" value="NADH-UBIQUINONE OXIDOREDUCTASE CHAIN 4L"/>
    <property type="match status" value="1"/>
</dbReference>
<feature type="transmembrane region" description="Helical" evidence="12">
    <location>
        <begin position="62"/>
        <end position="83"/>
    </location>
</feature>
<dbReference type="NCBIfam" id="NF004319">
    <property type="entry name" value="PRK05715.1-1"/>
    <property type="match status" value="1"/>
</dbReference>
<dbReference type="GO" id="GO:0050136">
    <property type="term" value="F:NADH dehydrogenase (quinone) (non-electrogenic) activity"/>
    <property type="evidence" value="ECO:0007669"/>
    <property type="project" value="UniProtKB-UniRule"/>
</dbReference>
<dbReference type="Pfam" id="PF00420">
    <property type="entry name" value="Oxidored_q2"/>
    <property type="match status" value="1"/>
</dbReference>
<dbReference type="OrthoDB" id="9801357at2"/>
<dbReference type="HAMAP" id="MF_01456">
    <property type="entry name" value="NDH1_NuoK"/>
    <property type="match status" value="1"/>
</dbReference>
<keyword evidence="7 12" id="KW-1278">Translocase</keyword>
<accession>A0A0A1YJI0</accession>
<keyword evidence="12" id="KW-1003">Cell membrane</keyword>
<proteinExistence type="inferred from homology"/>
<feature type="transmembrane region" description="Helical" evidence="12">
    <location>
        <begin position="6"/>
        <end position="24"/>
    </location>
</feature>
<comment type="subunit">
    <text evidence="12">NDH-1 is composed of 13 different subunits. Subunits NuoA, H, J, K, L, M, N constitute the membrane sector of the complex.</text>
</comment>
<evidence type="ECO:0000256" key="5">
    <source>
        <dbReference type="ARBA" id="ARBA00022692"/>
    </source>
</evidence>
<comment type="function">
    <text evidence="1 12">NDH-1 shuttles electrons from NADH, via FMN and iron-sulfur (Fe-S) centers, to quinones in the respiratory chain. The immediate electron acceptor for the enzyme in this species is believed to be ubiquinone. Couples the redox reaction to proton translocation (for every two electrons transferred, four hydrogen ions are translocated across the cytoplasmic membrane), and thus conserves the redox energy in a proton gradient.</text>
</comment>
<evidence type="ECO:0000256" key="11">
    <source>
        <dbReference type="ARBA" id="ARBA00023136"/>
    </source>
</evidence>
<comment type="catalytic activity">
    <reaction evidence="12">
        <text>a quinone + NADH + 5 H(+)(in) = a quinol + NAD(+) + 4 H(+)(out)</text>
        <dbReference type="Rhea" id="RHEA:57888"/>
        <dbReference type="ChEBI" id="CHEBI:15378"/>
        <dbReference type="ChEBI" id="CHEBI:24646"/>
        <dbReference type="ChEBI" id="CHEBI:57540"/>
        <dbReference type="ChEBI" id="CHEBI:57945"/>
        <dbReference type="ChEBI" id="CHEBI:132124"/>
    </reaction>
</comment>
<name>A0A0A1YJI0_9PSED</name>
<evidence type="ECO:0000256" key="6">
    <source>
        <dbReference type="ARBA" id="ARBA00022719"/>
    </source>
</evidence>
<evidence type="ECO:0000256" key="1">
    <source>
        <dbReference type="ARBA" id="ARBA00002378"/>
    </source>
</evidence>
<evidence type="ECO:0000256" key="3">
    <source>
        <dbReference type="ARBA" id="ARBA00010519"/>
    </source>
</evidence>
<dbReference type="EC" id="7.1.1.-" evidence="12"/>
<dbReference type="GO" id="GO:0048038">
    <property type="term" value="F:quinone binding"/>
    <property type="evidence" value="ECO:0007669"/>
    <property type="project" value="UniProtKB-KW"/>
</dbReference>
<dbReference type="InterPro" id="IPR039428">
    <property type="entry name" value="NUOK/Mnh_C1-like"/>
</dbReference>
<keyword evidence="5 12" id="KW-0812">Transmembrane</keyword>
<dbReference type="GO" id="GO:0042773">
    <property type="term" value="P:ATP synthesis coupled electron transport"/>
    <property type="evidence" value="ECO:0007669"/>
    <property type="project" value="InterPro"/>
</dbReference>
<comment type="caution">
    <text evidence="13">The sequence shown here is derived from an EMBL/GenBank/DDBJ whole genome shotgun (WGS) entry which is preliminary data.</text>
</comment>
<keyword evidence="14" id="KW-1185">Reference proteome</keyword>
<dbReference type="STRING" id="1395571.TMS3_0116760"/>
<dbReference type="PANTHER" id="PTHR11434">
    <property type="entry name" value="NADH-UBIQUINONE OXIDOREDUCTASE SUBUNIT ND4L"/>
    <property type="match status" value="1"/>
</dbReference>